<evidence type="ECO:0000256" key="3">
    <source>
        <dbReference type="SAM" id="Phobius"/>
    </source>
</evidence>
<feature type="transmembrane region" description="Helical" evidence="3">
    <location>
        <begin position="63"/>
        <end position="85"/>
    </location>
</feature>
<keyword evidence="3" id="KW-0472">Membrane</keyword>
<name>A0A7I8VKU9_9ANNE</name>
<feature type="domain" description="Major facilitator superfamily (MFS) profile" evidence="4">
    <location>
        <begin position="1"/>
        <end position="444"/>
    </location>
</feature>
<reference evidence="5 6" key="1">
    <citation type="submission" date="2020-08" db="EMBL/GenBank/DDBJ databases">
        <authorList>
            <person name="Hejnol A."/>
        </authorList>
    </citation>
    <scope>NUCLEOTIDE SEQUENCE [LARGE SCALE GENOMIC DNA]</scope>
</reference>
<keyword evidence="3" id="KW-0812">Transmembrane</keyword>
<dbReference type="Proteomes" id="UP000549394">
    <property type="component" value="Unassembled WGS sequence"/>
</dbReference>
<feature type="transmembrane region" description="Helical" evidence="3">
    <location>
        <begin position="299"/>
        <end position="317"/>
    </location>
</feature>
<protein>
    <submittedName>
        <fullName evidence="5">DgyrCDS5753</fullName>
    </submittedName>
</protein>
<accession>A0A7I8VKU9</accession>
<feature type="transmembrane region" description="Helical" evidence="3">
    <location>
        <begin position="156"/>
        <end position="175"/>
    </location>
</feature>
<feature type="transmembrane region" description="Helical" evidence="3">
    <location>
        <begin position="254"/>
        <end position="276"/>
    </location>
</feature>
<gene>
    <name evidence="5" type="ORF">DGYR_LOCUS5494</name>
</gene>
<dbReference type="PROSITE" id="PS50850">
    <property type="entry name" value="MFS"/>
    <property type="match status" value="1"/>
</dbReference>
<feature type="transmembrane region" description="Helical" evidence="3">
    <location>
        <begin position="329"/>
        <end position="349"/>
    </location>
</feature>
<dbReference type="PANTHER" id="PTHR11360">
    <property type="entry name" value="MONOCARBOXYLATE TRANSPORTER"/>
    <property type="match status" value="1"/>
</dbReference>
<proteinExistence type="predicted"/>
<dbReference type="InterPro" id="IPR020846">
    <property type="entry name" value="MFS_dom"/>
</dbReference>
<dbReference type="AlphaFoldDB" id="A0A7I8VKU9"/>
<dbReference type="Gene3D" id="1.20.1250.20">
    <property type="entry name" value="MFS general substrate transporter like domains"/>
    <property type="match status" value="1"/>
</dbReference>
<dbReference type="InterPro" id="IPR036259">
    <property type="entry name" value="MFS_trans_sf"/>
</dbReference>
<dbReference type="GO" id="GO:0016020">
    <property type="term" value="C:membrane"/>
    <property type="evidence" value="ECO:0007669"/>
    <property type="project" value="UniProtKB-SubCell"/>
</dbReference>
<evidence type="ECO:0000313" key="5">
    <source>
        <dbReference type="EMBL" id="CAD5116912.1"/>
    </source>
</evidence>
<keyword evidence="6" id="KW-1185">Reference proteome</keyword>
<dbReference type="PANTHER" id="PTHR11360:SF284">
    <property type="entry name" value="EG:103B4.3 PROTEIN-RELATED"/>
    <property type="match status" value="1"/>
</dbReference>
<sequence length="484" mass="54119">MTSPNDHLSVPDGGWGWIVVISSFYFQALTIGITYTFGVKLVKLKDEFKVNERIIAGPLIKRFGWRTVAITGSVLSTIGFVSSSFVKNVYVLYFTYGVMTGIGNGLMYVTSMVCVQHYFDTKRALATGLAVSGSGVGTLLFGWLDPLLLKRFQWRKTLLIEAAIMLSGAFFGALYKPLPNGDYENDTDLLKEDADSIKYDEDNKQEPNENTPLTNSGERMRENNGTSYSDILVQEPVSTCCGIKCKNAVFDLSLFTNPIFIMFCSALTLFCFGYHVPYTYTPDRVIQLLGKDNIKLEKASLLISYMGISNVASRLIFGWFADKSPRARFYLGSICLTLGGAISMLITFFNTYGLMVFYSVLFGAFTGCWASLFPVILVDLLGIDVIERSLGQSLAIASFAFLFASPLSAFIKEKTKSYDVSFWVVGTAEAIGGFILLSIKIVQWYQRRKWRKMPQEKYAERPTKVSTSDSIKKSRRRFISESFA</sequence>
<feature type="transmembrane region" description="Helical" evidence="3">
    <location>
        <begin position="393"/>
        <end position="411"/>
    </location>
</feature>
<evidence type="ECO:0000313" key="6">
    <source>
        <dbReference type="Proteomes" id="UP000549394"/>
    </source>
</evidence>
<feature type="transmembrane region" description="Helical" evidence="3">
    <location>
        <begin position="355"/>
        <end position="381"/>
    </location>
</feature>
<dbReference type="OrthoDB" id="10060767at2759"/>
<keyword evidence="3" id="KW-1133">Transmembrane helix</keyword>
<feature type="transmembrane region" description="Helical" evidence="3">
    <location>
        <begin position="15"/>
        <end position="42"/>
    </location>
</feature>
<feature type="transmembrane region" description="Helical" evidence="3">
    <location>
        <begin position="423"/>
        <end position="442"/>
    </location>
</feature>
<feature type="region of interest" description="Disordered" evidence="2">
    <location>
        <begin position="458"/>
        <end position="484"/>
    </location>
</feature>
<dbReference type="Pfam" id="PF07690">
    <property type="entry name" value="MFS_1"/>
    <property type="match status" value="1"/>
</dbReference>
<dbReference type="GO" id="GO:0008028">
    <property type="term" value="F:monocarboxylic acid transmembrane transporter activity"/>
    <property type="evidence" value="ECO:0007669"/>
    <property type="project" value="TreeGrafter"/>
</dbReference>
<dbReference type="SUPFAM" id="SSF103473">
    <property type="entry name" value="MFS general substrate transporter"/>
    <property type="match status" value="1"/>
</dbReference>
<dbReference type="CDD" id="cd17352">
    <property type="entry name" value="MFS_MCT_SLC16"/>
    <property type="match status" value="1"/>
</dbReference>
<comment type="subcellular location">
    <subcellularLocation>
        <location evidence="1">Membrane</location>
        <topology evidence="1">Multi-pass membrane protein</topology>
    </subcellularLocation>
</comment>
<feature type="region of interest" description="Disordered" evidence="2">
    <location>
        <begin position="198"/>
        <end position="220"/>
    </location>
</feature>
<feature type="compositionally biased region" description="Basic and acidic residues" evidence="2">
    <location>
        <begin position="198"/>
        <end position="207"/>
    </location>
</feature>
<organism evidence="5 6">
    <name type="scientific">Dimorphilus gyrociliatus</name>
    <dbReference type="NCBI Taxonomy" id="2664684"/>
    <lineage>
        <taxon>Eukaryota</taxon>
        <taxon>Metazoa</taxon>
        <taxon>Spiralia</taxon>
        <taxon>Lophotrochozoa</taxon>
        <taxon>Annelida</taxon>
        <taxon>Polychaeta</taxon>
        <taxon>Polychaeta incertae sedis</taxon>
        <taxon>Dinophilidae</taxon>
        <taxon>Dimorphilus</taxon>
    </lineage>
</organism>
<feature type="compositionally biased region" description="Polar residues" evidence="2">
    <location>
        <begin position="208"/>
        <end position="220"/>
    </location>
</feature>
<feature type="transmembrane region" description="Helical" evidence="3">
    <location>
        <begin position="91"/>
        <end position="113"/>
    </location>
</feature>
<evidence type="ECO:0000259" key="4">
    <source>
        <dbReference type="PROSITE" id="PS50850"/>
    </source>
</evidence>
<dbReference type="InterPro" id="IPR011701">
    <property type="entry name" value="MFS"/>
</dbReference>
<evidence type="ECO:0000256" key="2">
    <source>
        <dbReference type="SAM" id="MobiDB-lite"/>
    </source>
</evidence>
<feature type="transmembrane region" description="Helical" evidence="3">
    <location>
        <begin position="125"/>
        <end position="144"/>
    </location>
</feature>
<comment type="caution">
    <text evidence="5">The sequence shown here is derived from an EMBL/GenBank/DDBJ whole genome shotgun (WGS) entry which is preliminary data.</text>
</comment>
<dbReference type="EMBL" id="CAJFCJ010000007">
    <property type="protein sequence ID" value="CAD5116912.1"/>
    <property type="molecule type" value="Genomic_DNA"/>
</dbReference>
<dbReference type="InterPro" id="IPR050327">
    <property type="entry name" value="Proton-linked_MCT"/>
</dbReference>
<evidence type="ECO:0000256" key="1">
    <source>
        <dbReference type="ARBA" id="ARBA00004141"/>
    </source>
</evidence>